<evidence type="ECO:0000256" key="1">
    <source>
        <dbReference type="SAM" id="MobiDB-lite"/>
    </source>
</evidence>
<sequence>MKHTVIAVFDHADDARRAAEALSARGIARADVHLGRAGAGAPGEPPVPPSAQVEGGPGQGLLHRLSALFGVAEPHLGHYTEAVERGACVVSVDAHDEAEALAARDALIAAGAVDIDDRVEEWQRSGAPATPSGADAQGSAGTARGAVPAASGAAAPTGGWRGVAVHRQEVSIGGVRVYGHTAVRTFDDLDAELRADHDARDPDGSRYEEHEPAYRHGHALADEPRHRGRSWDEIEPEARADWERRHPENAWERFKASVRHAWERATH</sequence>
<keyword evidence="3" id="KW-1185">Reference proteome</keyword>
<name>A0A7Y6TVV3_9BURK</name>
<accession>A0A7Y6TVV3</accession>
<feature type="region of interest" description="Disordered" evidence="1">
    <location>
        <begin position="36"/>
        <end position="58"/>
    </location>
</feature>
<dbReference type="RefSeq" id="WP_176067249.1">
    <property type="nucleotide sequence ID" value="NZ_JABWMJ010000002.1"/>
</dbReference>
<evidence type="ECO:0000313" key="2">
    <source>
        <dbReference type="EMBL" id="NUZ05420.1"/>
    </source>
</evidence>
<dbReference type="EMBL" id="JABWMJ010000002">
    <property type="protein sequence ID" value="NUZ05420.1"/>
    <property type="molecule type" value="Genomic_DNA"/>
</dbReference>
<dbReference type="Proteomes" id="UP000529637">
    <property type="component" value="Unassembled WGS sequence"/>
</dbReference>
<proteinExistence type="predicted"/>
<evidence type="ECO:0000313" key="3">
    <source>
        <dbReference type="Proteomes" id="UP000529637"/>
    </source>
</evidence>
<dbReference type="AlphaFoldDB" id="A0A7Y6TVV3"/>
<feature type="region of interest" description="Disordered" evidence="1">
    <location>
        <begin position="196"/>
        <end position="232"/>
    </location>
</feature>
<feature type="region of interest" description="Disordered" evidence="1">
    <location>
        <begin position="122"/>
        <end position="158"/>
    </location>
</feature>
<comment type="caution">
    <text evidence="2">The sequence shown here is derived from an EMBL/GenBank/DDBJ whole genome shotgun (WGS) entry which is preliminary data.</text>
</comment>
<gene>
    <name evidence="2" type="ORF">HQN59_06550</name>
</gene>
<protein>
    <submittedName>
        <fullName evidence="2">Uncharacterized protein</fullName>
    </submittedName>
</protein>
<reference evidence="2 3" key="1">
    <citation type="submission" date="2020-06" db="EMBL/GenBank/DDBJ databases">
        <title>Schlegella sp. ID0723 isolated from air conditioner.</title>
        <authorList>
            <person name="Kim D.Y."/>
            <person name="Kim D.-U."/>
        </authorList>
    </citation>
    <scope>NUCLEOTIDE SEQUENCE [LARGE SCALE GENOMIC DNA]</scope>
    <source>
        <strain evidence="2 3">ID0723</strain>
    </source>
</reference>
<organism evidence="2 3">
    <name type="scientific">Piscinibacter koreensis</name>
    <dbReference type="NCBI Taxonomy" id="2742824"/>
    <lineage>
        <taxon>Bacteria</taxon>
        <taxon>Pseudomonadati</taxon>
        <taxon>Pseudomonadota</taxon>
        <taxon>Betaproteobacteria</taxon>
        <taxon>Burkholderiales</taxon>
        <taxon>Sphaerotilaceae</taxon>
        <taxon>Piscinibacter</taxon>
    </lineage>
</organism>
<feature type="compositionally biased region" description="Low complexity" evidence="1">
    <location>
        <begin position="142"/>
        <end position="158"/>
    </location>
</feature>